<reference evidence="1 2" key="1">
    <citation type="submission" date="2019-03" db="EMBL/GenBank/DDBJ databases">
        <title>Complete Genome Sequence of Allofrancisella frigidaquae Strain SYSU 10HL1970 Isolated from Water-Cooling Systems in China.</title>
        <authorList>
            <person name="Ohrman C."/>
            <person name="Uneklint I."/>
            <person name="Sjodin A."/>
        </authorList>
    </citation>
    <scope>NUCLEOTIDE SEQUENCE [LARGE SCALE GENOMIC DNA]</scope>
    <source>
        <strain evidence="1 2">SYSU 10HL1970</strain>
    </source>
</reference>
<accession>A0A6M3HVM5</accession>
<dbReference type="EMBL" id="CP038017">
    <property type="protein sequence ID" value="QIV95303.1"/>
    <property type="molecule type" value="Genomic_DNA"/>
</dbReference>
<dbReference type="Proteomes" id="UP000503320">
    <property type="component" value="Chromosome"/>
</dbReference>
<evidence type="ECO:0000313" key="2">
    <source>
        <dbReference type="Proteomes" id="UP000503320"/>
    </source>
</evidence>
<protein>
    <submittedName>
        <fullName evidence="1">Uncharacterized protein</fullName>
    </submittedName>
</protein>
<proteinExistence type="predicted"/>
<keyword evidence="2" id="KW-1185">Reference proteome</keyword>
<organism evidence="1 2">
    <name type="scientific">Allofrancisella frigidaquae</name>
    <dbReference type="NCBI Taxonomy" id="1085644"/>
    <lineage>
        <taxon>Bacteria</taxon>
        <taxon>Pseudomonadati</taxon>
        <taxon>Pseudomonadota</taxon>
        <taxon>Gammaproteobacteria</taxon>
        <taxon>Thiotrichales</taxon>
        <taxon>Francisellaceae</taxon>
        <taxon>Allofrancisella</taxon>
    </lineage>
</organism>
<dbReference type="KEGG" id="afri:E3E15_06750"/>
<name>A0A6M3HVM5_9GAMM</name>
<dbReference type="AlphaFoldDB" id="A0A6M3HVM5"/>
<dbReference type="InterPro" id="IPR011204">
    <property type="entry name" value="Virulence_RhuM-like"/>
</dbReference>
<dbReference type="Pfam" id="PF13310">
    <property type="entry name" value="Virulence_RhuM"/>
    <property type="match status" value="1"/>
</dbReference>
<evidence type="ECO:0000313" key="1">
    <source>
        <dbReference type="EMBL" id="QIV95303.1"/>
    </source>
</evidence>
<gene>
    <name evidence="1" type="ORF">E3E15_06750</name>
</gene>
<dbReference type="RefSeq" id="WP_081835932.1">
    <property type="nucleotide sequence ID" value="NZ_CP038017.1"/>
</dbReference>
<sequence>MEIYNLDIVLAVGYRTNSSKAILFRKWGLNLSTGLFDYYT</sequence>